<name>A0A5B0R9V1_PUCGR</name>
<evidence type="ECO:0000313" key="1">
    <source>
        <dbReference type="EMBL" id="KAA1073493.1"/>
    </source>
</evidence>
<dbReference type="EMBL" id="VDEP01000236">
    <property type="protein sequence ID" value="KAA1122099.1"/>
    <property type="molecule type" value="Genomic_DNA"/>
</dbReference>
<dbReference type="EMBL" id="VSWC01000158">
    <property type="protein sequence ID" value="KAA1073493.1"/>
    <property type="molecule type" value="Genomic_DNA"/>
</dbReference>
<keyword evidence="3" id="KW-1185">Reference proteome</keyword>
<dbReference type="AlphaFoldDB" id="A0A5B0R9V1"/>
<dbReference type="Proteomes" id="UP000324748">
    <property type="component" value="Unassembled WGS sequence"/>
</dbReference>
<gene>
    <name evidence="1" type="ORF">PGT21_013572</name>
    <name evidence="2" type="ORF">PGTUg99_027230</name>
</gene>
<evidence type="ECO:0000313" key="3">
    <source>
        <dbReference type="Proteomes" id="UP000324748"/>
    </source>
</evidence>
<evidence type="ECO:0000313" key="2">
    <source>
        <dbReference type="EMBL" id="KAA1122099.1"/>
    </source>
</evidence>
<accession>A0A5B0R9V1</accession>
<reference evidence="3 4" key="1">
    <citation type="submission" date="2019-05" db="EMBL/GenBank/DDBJ databases">
        <title>Emergence of the Ug99 lineage of the wheat stem rust pathogen through somatic hybridization.</title>
        <authorList>
            <person name="Li F."/>
            <person name="Upadhyaya N.M."/>
            <person name="Sperschneider J."/>
            <person name="Matny O."/>
            <person name="Nguyen-Phuc H."/>
            <person name="Mago R."/>
            <person name="Raley C."/>
            <person name="Miller M.E."/>
            <person name="Silverstein K.A.T."/>
            <person name="Henningsen E."/>
            <person name="Hirsch C.D."/>
            <person name="Visser B."/>
            <person name="Pretorius Z.A."/>
            <person name="Steffenson B.J."/>
            <person name="Schwessinger B."/>
            <person name="Dodds P.N."/>
            <person name="Figueroa M."/>
        </authorList>
    </citation>
    <scope>NUCLEOTIDE SEQUENCE [LARGE SCALE GENOMIC DNA]</scope>
    <source>
        <strain evidence="1">21-0</strain>
        <strain evidence="2 4">Ug99</strain>
    </source>
</reference>
<sequence length="68" mass="6996">MFEPTSAAFSITITLNSSALPASIAYCQSLIAADKPDGRGWSTGRLVKSDVGVGRSMSSNSCTVAVGR</sequence>
<proteinExistence type="predicted"/>
<evidence type="ECO:0000313" key="4">
    <source>
        <dbReference type="Proteomes" id="UP000325313"/>
    </source>
</evidence>
<dbReference type="Proteomes" id="UP000325313">
    <property type="component" value="Unassembled WGS sequence"/>
</dbReference>
<protein>
    <submittedName>
        <fullName evidence="2">Uncharacterized protein</fullName>
    </submittedName>
</protein>
<organism evidence="2 4">
    <name type="scientific">Puccinia graminis f. sp. tritici</name>
    <dbReference type="NCBI Taxonomy" id="56615"/>
    <lineage>
        <taxon>Eukaryota</taxon>
        <taxon>Fungi</taxon>
        <taxon>Dikarya</taxon>
        <taxon>Basidiomycota</taxon>
        <taxon>Pucciniomycotina</taxon>
        <taxon>Pucciniomycetes</taxon>
        <taxon>Pucciniales</taxon>
        <taxon>Pucciniaceae</taxon>
        <taxon>Puccinia</taxon>
    </lineage>
</organism>
<comment type="caution">
    <text evidence="2">The sequence shown here is derived from an EMBL/GenBank/DDBJ whole genome shotgun (WGS) entry which is preliminary data.</text>
</comment>